<dbReference type="OrthoDB" id="2877109at2"/>
<organism evidence="1 2">
    <name type="scientific">Vagococcus entomophilus</name>
    <dbReference type="NCBI Taxonomy" id="1160095"/>
    <lineage>
        <taxon>Bacteria</taxon>
        <taxon>Bacillati</taxon>
        <taxon>Bacillota</taxon>
        <taxon>Bacilli</taxon>
        <taxon>Lactobacillales</taxon>
        <taxon>Enterococcaceae</taxon>
        <taxon>Vagococcus</taxon>
    </lineage>
</organism>
<comment type="caution">
    <text evidence="1">The sequence shown here is derived from an EMBL/GenBank/DDBJ whole genome shotgun (WGS) entry which is preliminary data.</text>
</comment>
<dbReference type="AlphaFoldDB" id="A0A430AK05"/>
<name>A0A430AK05_9ENTE</name>
<dbReference type="Pfam" id="PF05119">
    <property type="entry name" value="Terminase_4"/>
    <property type="match status" value="1"/>
</dbReference>
<dbReference type="InterPro" id="IPR006448">
    <property type="entry name" value="Phage_term_ssu_P27"/>
</dbReference>
<evidence type="ECO:0000313" key="1">
    <source>
        <dbReference type="EMBL" id="RSU08441.1"/>
    </source>
</evidence>
<accession>A0A430AK05</accession>
<gene>
    <name evidence="1" type="ORF">CBF30_04160</name>
</gene>
<sequence length="100" mass="11681">MKYNLKKLDKELHERVDTTSQKELEKINRYINLLEIYYELDESIVENGSMVMTENGSQRFLKPNPAITEKTKINTQLLSIERSFIFKDLEDLPGDGSELV</sequence>
<dbReference type="RefSeq" id="WP_126823041.1">
    <property type="nucleotide sequence ID" value="NZ_JBHLWU010000001.1"/>
</dbReference>
<keyword evidence="2" id="KW-1185">Reference proteome</keyword>
<evidence type="ECO:0008006" key="3">
    <source>
        <dbReference type="Google" id="ProtNLM"/>
    </source>
</evidence>
<dbReference type="EMBL" id="NGJZ01000001">
    <property type="protein sequence ID" value="RSU08441.1"/>
    <property type="molecule type" value="Genomic_DNA"/>
</dbReference>
<reference evidence="1 2" key="1">
    <citation type="submission" date="2017-05" db="EMBL/GenBank/DDBJ databases">
        <title>Vagococcus spp. assemblies.</title>
        <authorList>
            <person name="Gulvik C.A."/>
        </authorList>
    </citation>
    <scope>NUCLEOTIDE SEQUENCE [LARGE SCALE GENOMIC DNA]</scope>
    <source>
        <strain evidence="1 2">DSM 24756</strain>
    </source>
</reference>
<proteinExistence type="predicted"/>
<evidence type="ECO:0000313" key="2">
    <source>
        <dbReference type="Proteomes" id="UP000288669"/>
    </source>
</evidence>
<protein>
    <recommendedName>
        <fullName evidence="3">Terminase</fullName>
    </recommendedName>
</protein>
<dbReference type="Proteomes" id="UP000288669">
    <property type="component" value="Unassembled WGS sequence"/>
</dbReference>